<dbReference type="EMBL" id="KV426452">
    <property type="protein sequence ID" value="KZV80783.1"/>
    <property type="molecule type" value="Genomic_DNA"/>
</dbReference>
<keyword evidence="1" id="KW-0732">Signal</keyword>
<dbReference type="Proteomes" id="UP000077266">
    <property type="component" value="Unassembled WGS sequence"/>
</dbReference>
<dbReference type="STRING" id="1314781.A0A165BJU8"/>
<feature type="signal peptide" evidence="1">
    <location>
        <begin position="1"/>
        <end position="19"/>
    </location>
</feature>
<evidence type="ECO:0000256" key="1">
    <source>
        <dbReference type="SAM" id="SignalP"/>
    </source>
</evidence>
<sequence>MKLAVIANAVISAAMLVAAVPGPISGSTNVAVRDPTMWYNAKLKKYFLFSTGVNIRLFHSPSLKGC</sequence>
<gene>
    <name evidence="2" type="ORF">EXIGLDRAFT_780586</name>
</gene>
<protein>
    <submittedName>
        <fullName evidence="2">Uncharacterized protein</fullName>
    </submittedName>
</protein>
<keyword evidence="3" id="KW-1185">Reference proteome</keyword>
<name>A0A165BJU8_EXIGL</name>
<proteinExistence type="predicted"/>
<organism evidence="2 3">
    <name type="scientific">Exidia glandulosa HHB12029</name>
    <dbReference type="NCBI Taxonomy" id="1314781"/>
    <lineage>
        <taxon>Eukaryota</taxon>
        <taxon>Fungi</taxon>
        <taxon>Dikarya</taxon>
        <taxon>Basidiomycota</taxon>
        <taxon>Agaricomycotina</taxon>
        <taxon>Agaricomycetes</taxon>
        <taxon>Auriculariales</taxon>
        <taxon>Exidiaceae</taxon>
        <taxon>Exidia</taxon>
    </lineage>
</organism>
<evidence type="ECO:0000313" key="3">
    <source>
        <dbReference type="Proteomes" id="UP000077266"/>
    </source>
</evidence>
<dbReference type="InParanoid" id="A0A165BJU8"/>
<feature type="chain" id="PRO_5007855654" evidence="1">
    <location>
        <begin position="20"/>
        <end position="66"/>
    </location>
</feature>
<dbReference type="AlphaFoldDB" id="A0A165BJU8"/>
<evidence type="ECO:0000313" key="2">
    <source>
        <dbReference type="EMBL" id="KZV80783.1"/>
    </source>
</evidence>
<reference evidence="2 3" key="1">
    <citation type="journal article" date="2016" name="Mol. Biol. Evol.">
        <title>Comparative Genomics of Early-Diverging Mushroom-Forming Fungi Provides Insights into the Origins of Lignocellulose Decay Capabilities.</title>
        <authorList>
            <person name="Nagy L.G."/>
            <person name="Riley R."/>
            <person name="Tritt A."/>
            <person name="Adam C."/>
            <person name="Daum C."/>
            <person name="Floudas D."/>
            <person name="Sun H."/>
            <person name="Yadav J.S."/>
            <person name="Pangilinan J."/>
            <person name="Larsson K.H."/>
            <person name="Matsuura K."/>
            <person name="Barry K."/>
            <person name="Labutti K."/>
            <person name="Kuo R."/>
            <person name="Ohm R.A."/>
            <person name="Bhattacharya S.S."/>
            <person name="Shirouzu T."/>
            <person name="Yoshinaga Y."/>
            <person name="Martin F.M."/>
            <person name="Grigoriev I.V."/>
            <person name="Hibbett D.S."/>
        </authorList>
    </citation>
    <scope>NUCLEOTIDE SEQUENCE [LARGE SCALE GENOMIC DNA]</scope>
    <source>
        <strain evidence="2 3">HHB12029</strain>
    </source>
</reference>
<feature type="non-terminal residue" evidence="2">
    <location>
        <position position="66"/>
    </location>
</feature>
<accession>A0A165BJU8</accession>